<dbReference type="AlphaFoldDB" id="A0A8C0JSR6"/>
<proteinExistence type="predicted"/>
<dbReference type="Proteomes" id="UP000694391">
    <property type="component" value="Unplaced"/>
</dbReference>
<reference evidence="1" key="2">
    <citation type="submission" date="2025-09" db="UniProtKB">
        <authorList>
            <consortium name="Ensembl"/>
        </authorList>
    </citation>
    <scope>IDENTIFICATION</scope>
</reference>
<name>A0A8C0JSR6_CANLU</name>
<dbReference type="Ensembl" id="ENSCAFT00020006048.1">
    <property type="protein sequence ID" value="ENSCAFP00020005225.1"/>
    <property type="gene ID" value="ENSCAFG00020004280.1"/>
</dbReference>
<protein>
    <submittedName>
        <fullName evidence="1">Dual specificity phosphatase 15</fullName>
    </submittedName>
</protein>
<accession>A0A8C0JSR6</accession>
<sequence>MGNGMTKIGTGISFLSDAKDPDQLGRNKITHIISIHESPQPLLQQKALQRMYQLYPLLPPQWGELPCALVS</sequence>
<organism evidence="1 2">
    <name type="scientific">Canis lupus dingo</name>
    <name type="common">dingo</name>
    <dbReference type="NCBI Taxonomy" id="286419"/>
    <lineage>
        <taxon>Eukaryota</taxon>
        <taxon>Metazoa</taxon>
        <taxon>Chordata</taxon>
        <taxon>Craniata</taxon>
        <taxon>Vertebrata</taxon>
        <taxon>Euteleostomi</taxon>
        <taxon>Mammalia</taxon>
        <taxon>Eutheria</taxon>
        <taxon>Laurasiatheria</taxon>
        <taxon>Carnivora</taxon>
        <taxon>Caniformia</taxon>
        <taxon>Canidae</taxon>
        <taxon>Canis</taxon>
    </lineage>
</organism>
<evidence type="ECO:0000313" key="2">
    <source>
        <dbReference type="Proteomes" id="UP000694391"/>
    </source>
</evidence>
<evidence type="ECO:0000313" key="1">
    <source>
        <dbReference type="Ensembl" id="ENSCAFP00020005225.1"/>
    </source>
</evidence>
<keyword evidence="2" id="KW-1185">Reference proteome</keyword>
<dbReference type="GeneTree" id="ENSGT00940000162011"/>
<gene>
    <name evidence="1" type="primary">DUSP15</name>
</gene>
<reference evidence="1" key="1">
    <citation type="submission" date="2025-08" db="UniProtKB">
        <authorList>
            <consortium name="Ensembl"/>
        </authorList>
    </citation>
    <scope>IDENTIFICATION</scope>
</reference>